<dbReference type="OrthoDB" id="5644163at2"/>
<dbReference type="PATRIC" id="fig|454.4.peg.338"/>
<dbReference type="Gene3D" id="3.40.50.1820">
    <property type="entry name" value="alpha/beta hydrolase"/>
    <property type="match status" value="1"/>
</dbReference>
<dbReference type="Proteomes" id="UP000054761">
    <property type="component" value="Unassembled WGS sequence"/>
</dbReference>
<dbReference type="AlphaFoldDB" id="A0A0W0WMR2"/>
<sequence length="299" mass="33837">MDLFRFLMVFCFLFFFSTVNAHSTSQSNFGIVFIHGTNDHREDADGSYWKKDFTRSLANALPNPDNFFIVHCDFSYYMWHEEAAGCVANQMLKFLKDKNINSITVYTHSNGSNVLRWILSNPTYDARYMQLKPFIKEVIAISPSSGGTPLADEVLSGNIFVSGIGWLLGYHNDSVRQQRVGDMKIFNDHLLFGTKNRPSLPVPFRTIIGTDVTASPFSSASYCNGYLLNTALKITKIYLDKCSDGFLNCTSQREAGELWFNDIEKTEEQTPLSHNQSRHSCFGLGQILINELRDQGVLS</sequence>
<accession>A0A0W0WMR2</accession>
<proteinExistence type="predicted"/>
<evidence type="ECO:0000313" key="3">
    <source>
        <dbReference type="Proteomes" id="UP000054761"/>
    </source>
</evidence>
<evidence type="ECO:0000313" key="2">
    <source>
        <dbReference type="EMBL" id="KTD33616.1"/>
    </source>
</evidence>
<gene>
    <name evidence="2" type="ORF">Lisr_0324</name>
</gene>
<evidence type="ECO:0008006" key="4">
    <source>
        <dbReference type="Google" id="ProtNLM"/>
    </source>
</evidence>
<reference evidence="2 3" key="1">
    <citation type="submission" date="2015-11" db="EMBL/GenBank/DDBJ databases">
        <title>Genomic analysis of 38 Legionella species identifies large and diverse effector repertoires.</title>
        <authorList>
            <person name="Burstein D."/>
            <person name="Amaro F."/>
            <person name="Zusman T."/>
            <person name="Lifshitz Z."/>
            <person name="Cohen O."/>
            <person name="Gilbert J.A."/>
            <person name="Pupko T."/>
            <person name="Shuman H.A."/>
            <person name="Segal G."/>
        </authorList>
    </citation>
    <scope>NUCLEOTIDE SEQUENCE [LARGE SCALE GENOMIC DNA]</scope>
    <source>
        <strain evidence="2 3">Bercovier 4</strain>
    </source>
</reference>
<dbReference type="RefSeq" id="WP_058500713.1">
    <property type="nucleotide sequence ID" value="NZ_CAAAJA010000023.1"/>
</dbReference>
<comment type="caution">
    <text evidence="2">The sequence shown here is derived from an EMBL/GenBank/DDBJ whole genome shotgun (WGS) entry which is preliminary data.</text>
</comment>
<keyword evidence="1" id="KW-0732">Signal</keyword>
<feature type="signal peptide" evidence="1">
    <location>
        <begin position="1"/>
        <end position="21"/>
    </location>
</feature>
<dbReference type="STRING" id="454.Lisr_0324"/>
<name>A0A0W0WMR2_9GAMM</name>
<protein>
    <recommendedName>
        <fullName evidence="4">Lipase</fullName>
    </recommendedName>
</protein>
<evidence type="ECO:0000256" key="1">
    <source>
        <dbReference type="SAM" id="SignalP"/>
    </source>
</evidence>
<dbReference type="InterPro" id="IPR029058">
    <property type="entry name" value="AB_hydrolase_fold"/>
</dbReference>
<feature type="chain" id="PRO_5006915662" description="Lipase" evidence="1">
    <location>
        <begin position="22"/>
        <end position="299"/>
    </location>
</feature>
<keyword evidence="3" id="KW-1185">Reference proteome</keyword>
<dbReference type="SUPFAM" id="SSF53474">
    <property type="entry name" value="alpha/beta-Hydrolases"/>
    <property type="match status" value="1"/>
</dbReference>
<organism evidence="2 3">
    <name type="scientific">Legionella israelensis</name>
    <dbReference type="NCBI Taxonomy" id="454"/>
    <lineage>
        <taxon>Bacteria</taxon>
        <taxon>Pseudomonadati</taxon>
        <taxon>Pseudomonadota</taxon>
        <taxon>Gammaproteobacteria</taxon>
        <taxon>Legionellales</taxon>
        <taxon>Legionellaceae</taxon>
        <taxon>Legionella</taxon>
    </lineage>
</organism>
<dbReference type="EMBL" id="LNYH01000009">
    <property type="protein sequence ID" value="KTD33616.1"/>
    <property type="molecule type" value="Genomic_DNA"/>
</dbReference>